<protein>
    <submittedName>
        <fullName evidence="1">Uncharacterized protein</fullName>
    </submittedName>
</protein>
<organism evidence="1 2">
    <name type="scientific">Diversispora epigaea</name>
    <dbReference type="NCBI Taxonomy" id="1348612"/>
    <lineage>
        <taxon>Eukaryota</taxon>
        <taxon>Fungi</taxon>
        <taxon>Fungi incertae sedis</taxon>
        <taxon>Mucoromycota</taxon>
        <taxon>Glomeromycotina</taxon>
        <taxon>Glomeromycetes</taxon>
        <taxon>Diversisporales</taxon>
        <taxon>Diversisporaceae</taxon>
        <taxon>Diversispora</taxon>
    </lineage>
</organism>
<evidence type="ECO:0000313" key="2">
    <source>
        <dbReference type="Proteomes" id="UP000266861"/>
    </source>
</evidence>
<keyword evidence="2" id="KW-1185">Reference proteome</keyword>
<dbReference type="Proteomes" id="UP000266861">
    <property type="component" value="Unassembled WGS sequence"/>
</dbReference>
<proteinExistence type="predicted"/>
<dbReference type="AlphaFoldDB" id="A0A397IQU8"/>
<comment type="caution">
    <text evidence="1">The sequence shown here is derived from an EMBL/GenBank/DDBJ whole genome shotgun (WGS) entry which is preliminary data.</text>
</comment>
<dbReference type="OrthoDB" id="2396334at2759"/>
<dbReference type="Gene3D" id="3.40.50.720">
    <property type="entry name" value="NAD(P)-binding Rossmann-like Domain"/>
    <property type="match status" value="2"/>
</dbReference>
<evidence type="ECO:0000313" key="1">
    <source>
        <dbReference type="EMBL" id="RHZ77347.1"/>
    </source>
</evidence>
<dbReference type="EMBL" id="PQFF01000170">
    <property type="protein sequence ID" value="RHZ77347.1"/>
    <property type="molecule type" value="Genomic_DNA"/>
</dbReference>
<sequence>MNCGIQCSETLEDYRNGFMNLALPLFGFSEPVAIPKSKYHESEWKVTMLSCGVFSYIHSFTRKEKRRTPNLWKDCTCLQRLELYKIIGNKETLEDYRNGFMNLALPLFGFSEPVAIPKSKYHESEWSL</sequence>
<dbReference type="STRING" id="1348612.A0A397IQU8"/>
<gene>
    <name evidence="1" type="ORF">Glove_180g134</name>
</gene>
<name>A0A397IQU8_9GLOM</name>
<reference evidence="1 2" key="1">
    <citation type="submission" date="2018-08" db="EMBL/GenBank/DDBJ databases">
        <title>Genome and evolution of the arbuscular mycorrhizal fungus Diversispora epigaea (formerly Glomus versiforme) and its bacterial endosymbionts.</title>
        <authorList>
            <person name="Sun X."/>
            <person name="Fei Z."/>
            <person name="Harrison M."/>
        </authorList>
    </citation>
    <scope>NUCLEOTIDE SEQUENCE [LARGE SCALE GENOMIC DNA]</scope>
    <source>
        <strain evidence="1 2">IT104</strain>
    </source>
</reference>
<accession>A0A397IQU8</accession>